<feature type="transmembrane region" description="Helical" evidence="8">
    <location>
        <begin position="51"/>
        <end position="72"/>
    </location>
</feature>
<comment type="similarity">
    <text evidence="8">Belongs to the insect chemoreceptor superfamily. Gustatory receptor (GR) family.</text>
</comment>
<dbReference type="GO" id="GO:0007635">
    <property type="term" value="P:chemosensory behavior"/>
    <property type="evidence" value="ECO:0007669"/>
    <property type="project" value="TreeGrafter"/>
</dbReference>
<dbReference type="GO" id="GO:0030425">
    <property type="term" value="C:dendrite"/>
    <property type="evidence" value="ECO:0007669"/>
    <property type="project" value="TreeGrafter"/>
</dbReference>
<dbReference type="GO" id="GO:0007165">
    <property type="term" value="P:signal transduction"/>
    <property type="evidence" value="ECO:0007669"/>
    <property type="project" value="UniProtKB-KW"/>
</dbReference>
<comment type="function">
    <text evidence="8">Gustatory receptor which mediates acceptance or avoidance behavior, depending on its substrates.</text>
</comment>
<dbReference type="Proteomes" id="UP001153620">
    <property type="component" value="Chromosome 4"/>
</dbReference>
<reference evidence="9" key="2">
    <citation type="submission" date="2022-10" db="EMBL/GenBank/DDBJ databases">
        <authorList>
            <consortium name="ENA_rothamsted_submissions"/>
            <consortium name="culmorum"/>
            <person name="King R."/>
        </authorList>
    </citation>
    <scope>NUCLEOTIDE SEQUENCE</scope>
</reference>
<accession>A0A9N9SA16</accession>
<feature type="transmembrane region" description="Helical" evidence="8">
    <location>
        <begin position="15"/>
        <end position="39"/>
    </location>
</feature>
<dbReference type="GO" id="GO:0005886">
    <property type="term" value="C:plasma membrane"/>
    <property type="evidence" value="ECO:0007669"/>
    <property type="project" value="UniProtKB-SubCell"/>
</dbReference>
<keyword evidence="10" id="KW-1185">Reference proteome</keyword>
<evidence type="ECO:0000256" key="3">
    <source>
        <dbReference type="ARBA" id="ARBA00022692"/>
    </source>
</evidence>
<dbReference type="Pfam" id="PF08395">
    <property type="entry name" value="7tm_7"/>
    <property type="match status" value="2"/>
</dbReference>
<dbReference type="EMBL" id="OU895880">
    <property type="protein sequence ID" value="CAG9812188.1"/>
    <property type="molecule type" value="Genomic_DNA"/>
</dbReference>
<evidence type="ECO:0000256" key="7">
    <source>
        <dbReference type="ARBA" id="ARBA00023224"/>
    </source>
</evidence>
<protein>
    <recommendedName>
        <fullName evidence="8">Gustatory receptor</fullName>
    </recommendedName>
</protein>
<name>A0A9N9SA16_9DIPT</name>
<evidence type="ECO:0000313" key="10">
    <source>
        <dbReference type="Proteomes" id="UP001153620"/>
    </source>
</evidence>
<dbReference type="GO" id="GO:0030424">
    <property type="term" value="C:axon"/>
    <property type="evidence" value="ECO:0007669"/>
    <property type="project" value="TreeGrafter"/>
</dbReference>
<dbReference type="GO" id="GO:0050909">
    <property type="term" value="P:sensory perception of taste"/>
    <property type="evidence" value="ECO:0007669"/>
    <property type="project" value="InterPro"/>
</dbReference>
<evidence type="ECO:0000256" key="8">
    <source>
        <dbReference type="RuleBase" id="RU363108"/>
    </source>
</evidence>
<feature type="transmembrane region" description="Helical" evidence="8">
    <location>
        <begin position="186"/>
        <end position="211"/>
    </location>
</feature>
<evidence type="ECO:0000256" key="1">
    <source>
        <dbReference type="ARBA" id="ARBA00004651"/>
    </source>
</evidence>
<gene>
    <name evidence="9" type="ORF">CHIRRI_LOCUS14993</name>
</gene>
<evidence type="ECO:0000313" key="9">
    <source>
        <dbReference type="EMBL" id="CAG9812188.1"/>
    </source>
</evidence>
<sequence length="400" mass="45817">MYVKLFEISSNSSKIFAFQMALLIGITVINATFGLFELYTLSKEKLNFEQTYYCVCATIVNSCFTVATTLMISTSSLTMKEGKKTFKIIHNRICKGIFELSVEYMRRYHLFLLQIEHFSIDLSCGLVIIDWKVLMKVKVFNFHQDYRKLKKHTVLILLIVIVAFIAFFTIPWLMAAKIFKMEMEEFLGGFLASLFWCGFYIYSTTCCILLLAAQKRFAIINKIIKRNSTRSSILLTSKLHMSLSELVLKSSKIFSFQIALMLGMAVINSTFGLFEVYTLSKGALTFEKTYYCICAAGVNVYFSIAIIVLFGTSNYVMKESRKTLKVLHSGIYNDKKIKKGKMIQILLLQVQHFNAKISCGLFKLDWKAVMIGARAIFSYLIILVQYESLVRSRQENEGTA</sequence>
<feature type="transmembrane region" description="Helical" evidence="8">
    <location>
        <begin position="108"/>
        <end position="133"/>
    </location>
</feature>
<dbReference type="GO" id="GO:0008049">
    <property type="term" value="P:male courtship behavior"/>
    <property type="evidence" value="ECO:0007669"/>
    <property type="project" value="TreeGrafter"/>
</dbReference>
<keyword evidence="6 8" id="KW-0675">Receptor</keyword>
<dbReference type="AlphaFoldDB" id="A0A9N9SA16"/>
<feature type="transmembrane region" description="Helical" evidence="8">
    <location>
        <begin position="154"/>
        <end position="174"/>
    </location>
</feature>
<proteinExistence type="inferred from homology"/>
<feature type="transmembrane region" description="Helical" evidence="8">
    <location>
        <begin position="254"/>
        <end position="277"/>
    </location>
</feature>
<comment type="subcellular location">
    <subcellularLocation>
        <location evidence="1 8">Cell membrane</location>
        <topology evidence="1 8">Multi-pass membrane protein</topology>
    </subcellularLocation>
</comment>
<organism evidence="9 10">
    <name type="scientific">Chironomus riparius</name>
    <dbReference type="NCBI Taxonomy" id="315576"/>
    <lineage>
        <taxon>Eukaryota</taxon>
        <taxon>Metazoa</taxon>
        <taxon>Ecdysozoa</taxon>
        <taxon>Arthropoda</taxon>
        <taxon>Hexapoda</taxon>
        <taxon>Insecta</taxon>
        <taxon>Pterygota</taxon>
        <taxon>Neoptera</taxon>
        <taxon>Endopterygota</taxon>
        <taxon>Diptera</taxon>
        <taxon>Nematocera</taxon>
        <taxon>Chironomoidea</taxon>
        <taxon>Chironomidae</taxon>
        <taxon>Chironominae</taxon>
        <taxon>Chironomus</taxon>
    </lineage>
</organism>
<evidence type="ECO:0000256" key="6">
    <source>
        <dbReference type="ARBA" id="ARBA00023170"/>
    </source>
</evidence>
<feature type="transmembrane region" description="Helical" evidence="8">
    <location>
        <begin position="289"/>
        <end position="310"/>
    </location>
</feature>
<evidence type="ECO:0000256" key="4">
    <source>
        <dbReference type="ARBA" id="ARBA00022989"/>
    </source>
</evidence>
<dbReference type="GO" id="GO:0043025">
    <property type="term" value="C:neuronal cell body"/>
    <property type="evidence" value="ECO:0007669"/>
    <property type="project" value="TreeGrafter"/>
</dbReference>
<dbReference type="InterPro" id="IPR013604">
    <property type="entry name" value="7TM_chemorcpt"/>
</dbReference>
<keyword evidence="4 8" id="KW-1133">Transmembrane helix</keyword>
<keyword evidence="2 8" id="KW-1003">Cell membrane</keyword>
<evidence type="ECO:0000256" key="2">
    <source>
        <dbReference type="ARBA" id="ARBA00022475"/>
    </source>
</evidence>
<keyword evidence="3 8" id="KW-0812">Transmembrane</keyword>
<keyword evidence="7 8" id="KW-0807">Transducer</keyword>
<evidence type="ECO:0000256" key="5">
    <source>
        <dbReference type="ARBA" id="ARBA00023136"/>
    </source>
</evidence>
<dbReference type="PANTHER" id="PTHR21143:SF133">
    <property type="entry name" value="GUSTATORY AND PHEROMONE RECEPTOR 32A-RELATED"/>
    <property type="match status" value="1"/>
</dbReference>
<reference evidence="9" key="1">
    <citation type="submission" date="2022-01" db="EMBL/GenBank/DDBJ databases">
        <authorList>
            <person name="King R."/>
        </authorList>
    </citation>
    <scope>NUCLEOTIDE SEQUENCE</scope>
</reference>
<keyword evidence="5 8" id="KW-0472">Membrane</keyword>
<dbReference type="PANTHER" id="PTHR21143">
    <property type="entry name" value="INVERTEBRATE GUSTATORY RECEPTOR"/>
    <property type="match status" value="1"/>
</dbReference>